<evidence type="ECO:0000313" key="12">
    <source>
        <dbReference type="EMBL" id="SBR42454.1"/>
    </source>
</evidence>
<evidence type="ECO:0000256" key="3">
    <source>
        <dbReference type="ARBA" id="ARBA00010440"/>
    </source>
</evidence>
<dbReference type="AlphaFoldDB" id="A0A1A8LEZ9"/>
<feature type="coiled-coil region" evidence="10">
    <location>
        <begin position="308"/>
        <end position="342"/>
    </location>
</feature>
<keyword evidence="8" id="KW-0137">Centromere</keyword>
<evidence type="ECO:0000256" key="6">
    <source>
        <dbReference type="ARBA" id="ARBA00023054"/>
    </source>
</evidence>
<keyword evidence="7" id="KW-0539">Nucleus</keyword>
<keyword evidence="5" id="KW-0158">Chromosome</keyword>
<evidence type="ECO:0000256" key="10">
    <source>
        <dbReference type="SAM" id="Coils"/>
    </source>
</evidence>
<feature type="region of interest" description="Disordered" evidence="11">
    <location>
        <begin position="126"/>
        <end position="175"/>
    </location>
</feature>
<feature type="region of interest" description="Disordered" evidence="11">
    <location>
        <begin position="45"/>
        <end position="71"/>
    </location>
</feature>
<comment type="similarity">
    <text evidence="3">Belongs to the CENP-U/AME1 family.</text>
</comment>
<organism evidence="12">
    <name type="scientific">Nothobranchius pienaari</name>
    <dbReference type="NCBI Taxonomy" id="704102"/>
    <lineage>
        <taxon>Eukaryota</taxon>
        <taxon>Metazoa</taxon>
        <taxon>Chordata</taxon>
        <taxon>Craniata</taxon>
        <taxon>Vertebrata</taxon>
        <taxon>Euteleostomi</taxon>
        <taxon>Actinopterygii</taxon>
        <taxon>Neopterygii</taxon>
        <taxon>Teleostei</taxon>
        <taxon>Neoteleostei</taxon>
        <taxon>Acanthomorphata</taxon>
        <taxon>Ovalentaria</taxon>
        <taxon>Atherinomorphae</taxon>
        <taxon>Cyprinodontiformes</taxon>
        <taxon>Nothobranchiidae</taxon>
        <taxon>Nothobranchius</taxon>
    </lineage>
</organism>
<keyword evidence="6 10" id="KW-0175">Coiled coil</keyword>
<dbReference type="EMBL" id="HAEF01005072">
    <property type="protein sequence ID" value="SBR42454.1"/>
    <property type="molecule type" value="Transcribed_RNA"/>
</dbReference>
<sequence length="395" mass="44060">MHLQASCHPPLKNRRRSPPYLRTGMVQSGTQTKLLREADFARATEINRTSSMSARKRRAQVRPGPQDQNQDVEPIKQLTRPLNGSGVQVGSPELSAMDTAIFMEGLRCNHGKPLHSTAMEEELDLPETGGAAEEMEQGGTRTRRKTRPAEILQQEDTEGEAGSEEEHESGGVQHCHRGLLTSDEEEGEEDIWVPNAKKTRVLGLGGPVKSSYGGSTSRKPGRAAAGDEASRDRQKTRPLARKGTHFQVVLDAFLGFCDQYSETVESAAVKQSVRCFSDNVREQLLEQISDFKKVQTVKRESTKVGSLIHTKTQRLLEVKEELRRAERQLWLLQKEETGLQQRLADLKQGQAFLQNIRRLHSLYLEHRADKETYGASSLAALLLETSLAQEAGHQP</sequence>
<dbReference type="InterPro" id="IPR025214">
    <property type="entry name" value="CENP-U"/>
</dbReference>
<evidence type="ECO:0000256" key="1">
    <source>
        <dbReference type="ARBA" id="ARBA00004123"/>
    </source>
</evidence>
<reference evidence="12" key="1">
    <citation type="submission" date="2016-05" db="EMBL/GenBank/DDBJ databases">
        <authorList>
            <person name="Lavstsen T."/>
            <person name="Jespersen J.S."/>
        </authorList>
    </citation>
    <scope>NUCLEOTIDE SEQUENCE</scope>
    <source>
        <tissue evidence="12">Brain</tissue>
    </source>
</reference>
<name>A0A1A8LEZ9_9TELE</name>
<evidence type="ECO:0000256" key="8">
    <source>
        <dbReference type="ARBA" id="ARBA00023328"/>
    </source>
</evidence>
<evidence type="ECO:0000256" key="4">
    <source>
        <dbReference type="ARBA" id="ARBA00016402"/>
    </source>
</evidence>
<feature type="compositionally biased region" description="Acidic residues" evidence="11">
    <location>
        <begin position="153"/>
        <end position="167"/>
    </location>
</feature>
<accession>A0A1A8LEZ9</accession>
<evidence type="ECO:0000256" key="7">
    <source>
        <dbReference type="ARBA" id="ARBA00023242"/>
    </source>
</evidence>
<dbReference type="PANTHER" id="PTHR32222:SF1">
    <property type="entry name" value="CENTROMERE PROTEIN U"/>
    <property type="match status" value="1"/>
</dbReference>
<evidence type="ECO:0000256" key="11">
    <source>
        <dbReference type="SAM" id="MobiDB-lite"/>
    </source>
</evidence>
<protein>
    <recommendedName>
        <fullName evidence="4">Centromere protein U</fullName>
    </recommendedName>
    <alternativeName>
        <fullName evidence="9">MLF1-interacting protein</fullName>
    </alternativeName>
</protein>
<dbReference type="PANTHER" id="PTHR32222">
    <property type="entry name" value="CENTROMERE PROTEIN U"/>
    <property type="match status" value="1"/>
</dbReference>
<dbReference type="GO" id="GO:0000775">
    <property type="term" value="C:chromosome, centromeric region"/>
    <property type="evidence" value="ECO:0007669"/>
    <property type="project" value="UniProtKB-SubCell"/>
</dbReference>
<evidence type="ECO:0000256" key="2">
    <source>
        <dbReference type="ARBA" id="ARBA00004584"/>
    </source>
</evidence>
<comment type="subcellular location">
    <subcellularLocation>
        <location evidence="2">Chromosome</location>
        <location evidence="2">Centromere</location>
    </subcellularLocation>
    <subcellularLocation>
        <location evidence="1">Nucleus</location>
    </subcellularLocation>
</comment>
<dbReference type="Pfam" id="PF13097">
    <property type="entry name" value="CENP-U"/>
    <property type="match status" value="1"/>
</dbReference>
<evidence type="ECO:0000256" key="5">
    <source>
        <dbReference type="ARBA" id="ARBA00022454"/>
    </source>
</evidence>
<gene>
    <name evidence="12" type="primary">MLF1IP</name>
</gene>
<evidence type="ECO:0000256" key="9">
    <source>
        <dbReference type="ARBA" id="ARBA00031456"/>
    </source>
</evidence>
<dbReference type="GO" id="GO:0005634">
    <property type="term" value="C:nucleus"/>
    <property type="evidence" value="ECO:0007669"/>
    <property type="project" value="UniProtKB-SubCell"/>
</dbReference>
<reference evidence="12" key="2">
    <citation type="submission" date="2016-06" db="EMBL/GenBank/DDBJ databases">
        <title>The genome of a short-lived fish provides insights into sex chromosome evolution and the genetic control of aging.</title>
        <authorList>
            <person name="Reichwald K."/>
            <person name="Felder M."/>
            <person name="Petzold A."/>
            <person name="Koch P."/>
            <person name="Groth M."/>
            <person name="Platzer M."/>
        </authorList>
    </citation>
    <scope>NUCLEOTIDE SEQUENCE</scope>
    <source>
        <tissue evidence="12">Brain</tissue>
    </source>
</reference>
<feature type="region of interest" description="Disordered" evidence="11">
    <location>
        <begin position="1"/>
        <end position="23"/>
    </location>
</feature>
<feature type="region of interest" description="Disordered" evidence="11">
    <location>
        <begin position="203"/>
        <end position="238"/>
    </location>
</feature>
<proteinExistence type="inferred from homology"/>